<protein>
    <submittedName>
        <fullName evidence="2">Uncharacterized protein</fullName>
    </submittedName>
</protein>
<keyword evidence="3" id="KW-1185">Reference proteome</keyword>
<name>A0A9D4GUX1_DREPO</name>
<evidence type="ECO:0000256" key="1">
    <source>
        <dbReference type="SAM" id="MobiDB-lite"/>
    </source>
</evidence>
<evidence type="ECO:0000313" key="3">
    <source>
        <dbReference type="Proteomes" id="UP000828390"/>
    </source>
</evidence>
<feature type="region of interest" description="Disordered" evidence="1">
    <location>
        <begin position="35"/>
        <end position="58"/>
    </location>
</feature>
<proteinExistence type="predicted"/>
<dbReference type="EMBL" id="JAIWYP010000005">
    <property type="protein sequence ID" value="KAH3823510.1"/>
    <property type="molecule type" value="Genomic_DNA"/>
</dbReference>
<reference evidence="2" key="1">
    <citation type="journal article" date="2019" name="bioRxiv">
        <title>The Genome of the Zebra Mussel, Dreissena polymorpha: A Resource for Invasive Species Research.</title>
        <authorList>
            <person name="McCartney M.A."/>
            <person name="Auch B."/>
            <person name="Kono T."/>
            <person name="Mallez S."/>
            <person name="Zhang Y."/>
            <person name="Obille A."/>
            <person name="Becker A."/>
            <person name="Abrahante J.E."/>
            <person name="Garbe J."/>
            <person name="Badalamenti J.P."/>
            <person name="Herman A."/>
            <person name="Mangelson H."/>
            <person name="Liachko I."/>
            <person name="Sullivan S."/>
            <person name="Sone E.D."/>
            <person name="Koren S."/>
            <person name="Silverstein K.A.T."/>
            <person name="Beckman K.B."/>
            <person name="Gohl D.M."/>
        </authorList>
    </citation>
    <scope>NUCLEOTIDE SEQUENCE</scope>
    <source>
        <strain evidence="2">Duluth1</strain>
        <tissue evidence="2">Whole animal</tissue>
    </source>
</reference>
<comment type="caution">
    <text evidence="2">The sequence shown here is derived from an EMBL/GenBank/DDBJ whole genome shotgun (WGS) entry which is preliminary data.</text>
</comment>
<gene>
    <name evidence="2" type="ORF">DPMN_125316</name>
</gene>
<organism evidence="2 3">
    <name type="scientific">Dreissena polymorpha</name>
    <name type="common">Zebra mussel</name>
    <name type="synonym">Mytilus polymorpha</name>
    <dbReference type="NCBI Taxonomy" id="45954"/>
    <lineage>
        <taxon>Eukaryota</taxon>
        <taxon>Metazoa</taxon>
        <taxon>Spiralia</taxon>
        <taxon>Lophotrochozoa</taxon>
        <taxon>Mollusca</taxon>
        <taxon>Bivalvia</taxon>
        <taxon>Autobranchia</taxon>
        <taxon>Heteroconchia</taxon>
        <taxon>Euheterodonta</taxon>
        <taxon>Imparidentia</taxon>
        <taxon>Neoheterodontei</taxon>
        <taxon>Myida</taxon>
        <taxon>Dreissenoidea</taxon>
        <taxon>Dreissenidae</taxon>
        <taxon>Dreissena</taxon>
    </lineage>
</organism>
<feature type="compositionally biased region" description="Polar residues" evidence="1">
    <location>
        <begin position="47"/>
        <end position="58"/>
    </location>
</feature>
<dbReference type="AlphaFoldDB" id="A0A9D4GUX1"/>
<dbReference type="Proteomes" id="UP000828390">
    <property type="component" value="Unassembled WGS sequence"/>
</dbReference>
<evidence type="ECO:0000313" key="2">
    <source>
        <dbReference type="EMBL" id="KAH3823510.1"/>
    </source>
</evidence>
<reference evidence="2" key="2">
    <citation type="submission" date="2020-11" db="EMBL/GenBank/DDBJ databases">
        <authorList>
            <person name="McCartney M.A."/>
            <person name="Auch B."/>
            <person name="Kono T."/>
            <person name="Mallez S."/>
            <person name="Becker A."/>
            <person name="Gohl D.M."/>
            <person name="Silverstein K.A.T."/>
            <person name="Koren S."/>
            <person name="Bechman K.B."/>
            <person name="Herman A."/>
            <person name="Abrahante J.E."/>
            <person name="Garbe J."/>
        </authorList>
    </citation>
    <scope>NUCLEOTIDE SEQUENCE</scope>
    <source>
        <strain evidence="2">Duluth1</strain>
        <tissue evidence="2">Whole animal</tissue>
    </source>
</reference>
<accession>A0A9D4GUX1</accession>
<feature type="compositionally biased region" description="Basic and acidic residues" evidence="1">
    <location>
        <begin position="35"/>
        <end position="44"/>
    </location>
</feature>
<sequence length="58" mass="6695">MTDNTSVNVKPFHDKLYVATETKYWNQMDPETLDRKENVRKAHGETPCSNEPRSGKIS</sequence>